<feature type="domain" description="Acyl-CoA dehydrogenase/oxidase N-terminal" evidence="8">
    <location>
        <begin position="6"/>
        <end position="115"/>
    </location>
</feature>
<dbReference type="GO" id="GO:0050660">
    <property type="term" value="F:flavin adenine dinucleotide binding"/>
    <property type="evidence" value="ECO:0007669"/>
    <property type="project" value="InterPro"/>
</dbReference>
<evidence type="ECO:0000313" key="9">
    <source>
        <dbReference type="EMBL" id="AEH26483.1"/>
    </source>
</evidence>
<dbReference type="InterPro" id="IPR013786">
    <property type="entry name" value="AcylCoA_DH/ox_N"/>
</dbReference>
<dbReference type="PANTHER" id="PTHR43884:SF12">
    <property type="entry name" value="ISOVALERYL-COA DEHYDROGENASE, MITOCHONDRIAL-RELATED"/>
    <property type="match status" value="1"/>
</dbReference>
<dbReference type="SUPFAM" id="SSF56645">
    <property type="entry name" value="Acyl-CoA dehydrogenase NM domain-like"/>
    <property type="match status" value="1"/>
</dbReference>
<evidence type="ECO:0000256" key="5">
    <source>
        <dbReference type="RuleBase" id="RU362125"/>
    </source>
</evidence>
<keyword evidence="3 5" id="KW-0285">Flavoprotein</keyword>
<dbReference type="Gene3D" id="1.20.140.10">
    <property type="entry name" value="Butyryl-CoA Dehydrogenase, subunit A, domain 3"/>
    <property type="match status" value="1"/>
</dbReference>
<proteinExistence type="inferred from homology"/>
<feature type="domain" description="Acyl-CoA oxidase/dehydrogenase middle" evidence="7">
    <location>
        <begin position="122"/>
        <end position="215"/>
    </location>
</feature>
<evidence type="ECO:0000256" key="3">
    <source>
        <dbReference type="ARBA" id="ARBA00022630"/>
    </source>
</evidence>
<dbReference type="Pfam" id="PF02771">
    <property type="entry name" value="Acyl-CoA_dh_N"/>
    <property type="match status" value="1"/>
</dbReference>
<dbReference type="Gene3D" id="1.10.540.10">
    <property type="entry name" value="Acyl-CoA dehydrogenase/oxidase, N-terminal domain"/>
    <property type="match status" value="1"/>
</dbReference>
<organism evidence="9">
    <name type="scientific">uncultured Acidobacteria bacterium A3</name>
    <dbReference type="NCBI Taxonomy" id="1036853"/>
    <lineage>
        <taxon>Bacteria</taxon>
        <taxon>Pseudomonadati</taxon>
        <taxon>Acidobacteriota</taxon>
        <taxon>environmental samples</taxon>
    </lineage>
</organism>
<evidence type="ECO:0000256" key="1">
    <source>
        <dbReference type="ARBA" id="ARBA00001974"/>
    </source>
</evidence>
<dbReference type="Gene3D" id="2.40.110.10">
    <property type="entry name" value="Butyryl-CoA Dehydrogenase, subunit A, domain 2"/>
    <property type="match status" value="1"/>
</dbReference>
<keyword evidence="4 5" id="KW-0274">FAD</keyword>
<dbReference type="InterPro" id="IPR009100">
    <property type="entry name" value="AcylCoA_DH/oxidase_NM_dom_sf"/>
</dbReference>
<dbReference type="SUPFAM" id="SSF47203">
    <property type="entry name" value="Acyl-CoA dehydrogenase C-terminal domain-like"/>
    <property type="match status" value="1"/>
</dbReference>
<dbReference type="PANTHER" id="PTHR43884">
    <property type="entry name" value="ACYL-COA DEHYDROGENASE"/>
    <property type="match status" value="1"/>
</dbReference>
<evidence type="ECO:0000259" key="7">
    <source>
        <dbReference type="Pfam" id="PF02770"/>
    </source>
</evidence>
<dbReference type="Pfam" id="PF02770">
    <property type="entry name" value="Acyl-CoA_dh_M"/>
    <property type="match status" value="1"/>
</dbReference>
<evidence type="ECO:0000259" key="8">
    <source>
        <dbReference type="Pfam" id="PF02771"/>
    </source>
</evidence>
<evidence type="ECO:0000256" key="4">
    <source>
        <dbReference type="ARBA" id="ARBA00022827"/>
    </source>
</evidence>
<keyword evidence="5" id="KW-0560">Oxidoreductase</keyword>
<name>F8TTH2_9BACT</name>
<dbReference type="Pfam" id="PF00441">
    <property type="entry name" value="Acyl-CoA_dh_1"/>
    <property type="match status" value="1"/>
</dbReference>
<evidence type="ECO:0000256" key="2">
    <source>
        <dbReference type="ARBA" id="ARBA00009347"/>
    </source>
</evidence>
<dbReference type="EMBL" id="JF342590">
    <property type="protein sequence ID" value="AEH26483.1"/>
    <property type="molecule type" value="Genomic_DNA"/>
</dbReference>
<dbReference type="InterPro" id="IPR037069">
    <property type="entry name" value="AcylCoA_DH/ox_N_sf"/>
</dbReference>
<comment type="similarity">
    <text evidence="2 5">Belongs to the acyl-CoA dehydrogenase family.</text>
</comment>
<dbReference type="InterPro" id="IPR036250">
    <property type="entry name" value="AcylCo_DH-like_C"/>
</dbReference>
<dbReference type="InterPro" id="IPR046373">
    <property type="entry name" value="Acyl-CoA_Oxase/DH_mid-dom_sf"/>
</dbReference>
<dbReference type="InterPro" id="IPR006091">
    <property type="entry name" value="Acyl-CoA_Oxase/DH_mid-dom"/>
</dbReference>
<sequence length="389" mass="41881">MNPSLSPEQEEIRELVRVLVRRKIAPRAENHDRTGAFPSENFADLAEAELLGLLIPIEQGGLGADMVTYALVIEELARGCGSTALIFAMHCGATHAIASGGTAEQKERYLRPVVADGKLFAWGFSEPGTGGNILRPQLRACQQDGAFVLNGRKSFCTGAGHVDYYLINGQAENAADFAQSQHLFVIEPQAVGLSVNESWDSLGMRANCSNDLVIDGIRLCAHACIGGPGAGVQILSRSIAPLILGLAATSLGVGVAAYEFARDHVSQRFVAPTNRPLAAFQAVRMMVADMAIMDHTARLTLRHAAWWADRDILEALPAMNMAKFVCNKNAIDIASTAMQVCGGQGYLRRFPLERHFRDSRAGAVMGANLEVLRDMVGKSALGLDPRQQD</sequence>
<dbReference type="AlphaFoldDB" id="F8TTH2"/>
<feature type="domain" description="Acyl-CoA dehydrogenase/oxidase C-terminal" evidence="6">
    <location>
        <begin position="243"/>
        <end position="380"/>
    </location>
</feature>
<reference evidence="9" key="1">
    <citation type="journal article" date="2011" name="FEMS Microbiol. Ecol.">
        <title>Polyketide synthase pathways identified from a metagenomic library are derived from soil Acidobacteria.</title>
        <authorList>
            <person name="Parsley L.C."/>
            <person name="Linneman J."/>
            <person name="Goode A.M."/>
            <person name="Becklund K."/>
            <person name="George I."/>
            <person name="Goodman R.M."/>
            <person name="Lopanik N.B."/>
            <person name="Liles M.R."/>
        </authorList>
    </citation>
    <scope>NUCLEOTIDE SEQUENCE</scope>
</reference>
<dbReference type="InterPro" id="IPR009075">
    <property type="entry name" value="AcylCo_DH/oxidase_C"/>
</dbReference>
<accession>F8TTH2</accession>
<dbReference type="GO" id="GO:0003995">
    <property type="term" value="F:acyl-CoA dehydrogenase activity"/>
    <property type="evidence" value="ECO:0007669"/>
    <property type="project" value="TreeGrafter"/>
</dbReference>
<evidence type="ECO:0000259" key="6">
    <source>
        <dbReference type="Pfam" id="PF00441"/>
    </source>
</evidence>
<dbReference type="PIRSF" id="PIRSF016578">
    <property type="entry name" value="HsaA"/>
    <property type="match status" value="1"/>
</dbReference>
<protein>
    <submittedName>
        <fullName evidence="9">Butyryl-CoA dehydrogenase</fullName>
    </submittedName>
</protein>
<comment type="cofactor">
    <cofactor evidence="1 5">
        <name>FAD</name>
        <dbReference type="ChEBI" id="CHEBI:57692"/>
    </cofactor>
</comment>